<comment type="caution">
    <text evidence="1">The sequence shown here is derived from an EMBL/GenBank/DDBJ whole genome shotgun (WGS) entry which is preliminary data.</text>
</comment>
<accession>A0ABW2BEL1</accession>
<reference evidence="2" key="1">
    <citation type="journal article" date="2019" name="Int. J. Syst. Evol. Microbiol.">
        <title>The Global Catalogue of Microorganisms (GCM) 10K type strain sequencing project: providing services to taxonomists for standard genome sequencing and annotation.</title>
        <authorList>
            <consortium name="The Broad Institute Genomics Platform"/>
            <consortium name="The Broad Institute Genome Sequencing Center for Infectious Disease"/>
            <person name="Wu L."/>
            <person name="Ma J."/>
        </authorList>
    </citation>
    <scope>NUCLEOTIDE SEQUENCE [LARGE SCALE GENOMIC DNA]</scope>
    <source>
        <strain evidence="2">CCUG 48316</strain>
    </source>
</reference>
<sequence length="318" mass="35053">MRWDRLGLVFDLREHPLPFGIGEFAQGPQALVLEDRVRVYLSTRSRDPDGKFRSLVGFADLSPDLSRVMGVSEAPVIGPGDLGTFDEHGIFPMNVLAHEGRILAFTTGWSRRVSVSVETGIGLAISTDGGLTFTRHGTGPVLSATVNEPFLVCDGVVRVIGGLFHMWYIFGTAWTRPEPGAEAERVYKIGHATSADGITWTKDEGRRIVPDRLGPNECQALPTLFERDGRYHMVFCYREQVGFRTDPSRGYRLGHAWSDDLAHWTRDDEGLALPRQPGAWDGAMQCYPNAFTCDGATTLLYNGDAFGRFGFGAARLIG</sequence>
<proteinExistence type="predicted"/>
<dbReference type="Gene3D" id="2.115.10.20">
    <property type="entry name" value="Glycosyl hydrolase domain, family 43"/>
    <property type="match status" value="2"/>
</dbReference>
<gene>
    <name evidence="1" type="ORF">ACFQE0_03985</name>
</gene>
<dbReference type="PANTHER" id="PTHR35279">
    <property type="match status" value="1"/>
</dbReference>
<evidence type="ECO:0000313" key="1">
    <source>
        <dbReference type="EMBL" id="MFC6788857.1"/>
    </source>
</evidence>
<dbReference type="Proteomes" id="UP001596292">
    <property type="component" value="Unassembled WGS sequence"/>
</dbReference>
<evidence type="ECO:0008006" key="3">
    <source>
        <dbReference type="Google" id="ProtNLM"/>
    </source>
</evidence>
<dbReference type="InterPro" id="IPR023296">
    <property type="entry name" value="Glyco_hydro_beta-prop_sf"/>
</dbReference>
<dbReference type="SUPFAM" id="SSF75005">
    <property type="entry name" value="Arabinanase/levansucrase/invertase"/>
    <property type="match status" value="1"/>
</dbReference>
<organism evidence="1 2">
    <name type="scientific">Methylobacterium komagatae</name>
    <dbReference type="NCBI Taxonomy" id="374425"/>
    <lineage>
        <taxon>Bacteria</taxon>
        <taxon>Pseudomonadati</taxon>
        <taxon>Pseudomonadota</taxon>
        <taxon>Alphaproteobacteria</taxon>
        <taxon>Hyphomicrobiales</taxon>
        <taxon>Methylobacteriaceae</taxon>
        <taxon>Methylobacterium</taxon>
    </lineage>
</organism>
<protein>
    <recommendedName>
        <fullName evidence="3">Glycosyl hydrolase family 32 N-terminal domain-containing protein</fullName>
    </recommendedName>
</protein>
<evidence type="ECO:0000313" key="2">
    <source>
        <dbReference type="Proteomes" id="UP001596292"/>
    </source>
</evidence>
<dbReference type="RefSeq" id="WP_378975251.1">
    <property type="nucleotide sequence ID" value="NZ_JBHSWN010000001.1"/>
</dbReference>
<keyword evidence="2" id="KW-1185">Reference proteome</keyword>
<name>A0ABW2BEL1_9HYPH</name>
<dbReference type="PANTHER" id="PTHR35279:SF1">
    <property type="entry name" value="ARABINANASE_LEVANSUCRASE_INVERTASE"/>
    <property type="match status" value="1"/>
</dbReference>
<dbReference type="EMBL" id="JBHSWN010000001">
    <property type="protein sequence ID" value="MFC6788857.1"/>
    <property type="molecule type" value="Genomic_DNA"/>
</dbReference>